<feature type="transmembrane region" description="Helical" evidence="5">
    <location>
        <begin position="195"/>
        <end position="216"/>
    </location>
</feature>
<keyword evidence="4 5" id="KW-0472">Membrane</keyword>
<comment type="subcellular location">
    <subcellularLocation>
        <location evidence="1">Membrane</location>
        <topology evidence="1">Multi-pass membrane protein</topology>
    </subcellularLocation>
</comment>
<sequence length="224" mass="23227">MAAHPKQAFVTAVGLGVAALASGRPLREAAVVAATAAVGQTVLGWHNDIVDRERDARHQTPRKPIAEGRIDTGTVWYALVVAVLLVVPLSISTGVTAGTCYLAALVVGILGNVVLRQGPLSWLPWALSFALYPAYLSYGGWGGGAEGDPPQVAVVVAAALLGVGVHVVRAIWGLVADQEDGWGYLPLMLGRRLGASRLLILAGTYCAAVLAVLVILGQTVGLRQ</sequence>
<evidence type="ECO:0000256" key="3">
    <source>
        <dbReference type="ARBA" id="ARBA00022989"/>
    </source>
</evidence>
<keyword evidence="7" id="KW-1185">Reference proteome</keyword>
<dbReference type="Gene3D" id="1.10.357.140">
    <property type="entry name" value="UbiA prenyltransferase"/>
    <property type="match status" value="1"/>
</dbReference>
<keyword evidence="2 5" id="KW-0812">Transmembrane</keyword>
<evidence type="ECO:0008006" key="8">
    <source>
        <dbReference type="Google" id="ProtNLM"/>
    </source>
</evidence>
<dbReference type="InterPro" id="IPR000537">
    <property type="entry name" value="UbiA_prenyltransferase"/>
</dbReference>
<feature type="transmembrane region" description="Helical" evidence="5">
    <location>
        <begin position="74"/>
        <end position="91"/>
    </location>
</feature>
<reference evidence="7" key="1">
    <citation type="journal article" date="2019" name="Int. J. Syst. Evol. Microbiol.">
        <title>The Global Catalogue of Microorganisms (GCM) 10K type strain sequencing project: providing services to taxonomists for standard genome sequencing and annotation.</title>
        <authorList>
            <consortium name="The Broad Institute Genomics Platform"/>
            <consortium name="The Broad Institute Genome Sequencing Center for Infectious Disease"/>
            <person name="Wu L."/>
            <person name="Ma J."/>
        </authorList>
    </citation>
    <scope>NUCLEOTIDE SEQUENCE [LARGE SCALE GENOMIC DNA]</scope>
    <source>
        <strain evidence="7">JCM 18459</strain>
    </source>
</reference>
<proteinExistence type="predicted"/>
<comment type="caution">
    <text evidence="6">The sequence shown here is derived from an EMBL/GenBank/DDBJ whole genome shotgun (WGS) entry which is preliminary data.</text>
</comment>
<dbReference type="Pfam" id="PF01040">
    <property type="entry name" value="UbiA"/>
    <property type="match status" value="1"/>
</dbReference>
<evidence type="ECO:0000256" key="1">
    <source>
        <dbReference type="ARBA" id="ARBA00004141"/>
    </source>
</evidence>
<feature type="transmembrane region" description="Helical" evidence="5">
    <location>
        <begin position="122"/>
        <end position="141"/>
    </location>
</feature>
<protein>
    <recommendedName>
        <fullName evidence="8">UbiA prenyltransferase family protein</fullName>
    </recommendedName>
</protein>
<accession>A0ABP9PCF6</accession>
<evidence type="ECO:0000313" key="7">
    <source>
        <dbReference type="Proteomes" id="UP001500221"/>
    </source>
</evidence>
<dbReference type="Proteomes" id="UP001500221">
    <property type="component" value="Unassembled WGS sequence"/>
</dbReference>
<feature type="transmembrane region" description="Helical" evidence="5">
    <location>
        <begin position="153"/>
        <end position="175"/>
    </location>
</feature>
<name>A0ABP9PCF6_9ACTN</name>
<keyword evidence="3 5" id="KW-1133">Transmembrane helix</keyword>
<feature type="transmembrane region" description="Helical" evidence="5">
    <location>
        <begin position="98"/>
        <end position="116"/>
    </location>
</feature>
<evidence type="ECO:0000256" key="2">
    <source>
        <dbReference type="ARBA" id="ARBA00022692"/>
    </source>
</evidence>
<dbReference type="EMBL" id="BAABKG010000001">
    <property type="protein sequence ID" value="GAA5142711.1"/>
    <property type="molecule type" value="Genomic_DNA"/>
</dbReference>
<evidence type="ECO:0000313" key="6">
    <source>
        <dbReference type="EMBL" id="GAA5142711.1"/>
    </source>
</evidence>
<organism evidence="6 7">
    <name type="scientific">Nocardioides marinquilinus</name>
    <dbReference type="NCBI Taxonomy" id="1210400"/>
    <lineage>
        <taxon>Bacteria</taxon>
        <taxon>Bacillati</taxon>
        <taxon>Actinomycetota</taxon>
        <taxon>Actinomycetes</taxon>
        <taxon>Propionibacteriales</taxon>
        <taxon>Nocardioidaceae</taxon>
        <taxon>Nocardioides</taxon>
    </lineage>
</organism>
<gene>
    <name evidence="6" type="ORF">GCM10023340_06640</name>
</gene>
<evidence type="ECO:0000256" key="4">
    <source>
        <dbReference type="ARBA" id="ARBA00023136"/>
    </source>
</evidence>
<evidence type="ECO:0000256" key="5">
    <source>
        <dbReference type="SAM" id="Phobius"/>
    </source>
</evidence>
<dbReference type="InterPro" id="IPR044878">
    <property type="entry name" value="UbiA_sf"/>
</dbReference>